<reference evidence="6 7" key="1">
    <citation type="submission" date="2018-04" db="EMBL/GenBank/DDBJ databases">
        <title>Genomic Encyclopedia of Type Strains, Phase IV (KMG-IV): sequencing the most valuable type-strain genomes for metagenomic binning, comparative biology and taxonomic classification.</title>
        <authorList>
            <person name="Goeker M."/>
        </authorList>
    </citation>
    <scope>NUCLEOTIDE SEQUENCE [LARGE SCALE GENOMIC DNA]</scope>
    <source>
        <strain evidence="6 7">DSM 14823</strain>
    </source>
</reference>
<keyword evidence="7" id="KW-1185">Reference proteome</keyword>
<sequence>MKTAAIGELLFDRFPGLDRLGGAPGNVAAMLAQFGAESRLVTAVGEDELGKRAVREIAALGVDTGWIQYNSHPTGEVLVTLDAAGKASYRFAPDSAWDHLNLTPELEAFAATLDAVCFGSLGQRGASAETIRKFVASTVPGCLRVFDVNLRAPWYTPEIIKESIKMANILKLNDEELPILAQICGIAPEKLIPALLADNIELVALSRGPEGADLCSRTEFNHEPAAPLERRVDTVGAGDSFTAVLITGLLKKLPLAVINRHANLVATYVCSQHGATPQLPADLTVIR</sequence>
<dbReference type="PANTHER" id="PTHR43085:SF57">
    <property type="entry name" value="CARBOHYDRATE KINASE PFKB DOMAIN-CONTAINING PROTEIN"/>
    <property type="match status" value="1"/>
</dbReference>
<dbReference type="Proteomes" id="UP000576225">
    <property type="component" value="Unassembled WGS sequence"/>
</dbReference>
<keyword evidence="2" id="KW-0808">Transferase</keyword>
<dbReference type="GeneID" id="78294761"/>
<dbReference type="CDD" id="cd01167">
    <property type="entry name" value="bac_FRK"/>
    <property type="match status" value="1"/>
</dbReference>
<accession>A0A2U1B4M0</accession>
<dbReference type="SUPFAM" id="SSF53613">
    <property type="entry name" value="Ribokinase-like"/>
    <property type="match status" value="1"/>
</dbReference>
<comment type="similarity">
    <text evidence="1">Belongs to the carbohydrate kinase PfkB family.</text>
</comment>
<protein>
    <submittedName>
        <fullName evidence="5">Carbohydrate kinase</fullName>
    </submittedName>
    <submittedName>
        <fullName evidence="6">Fructokinase</fullName>
    </submittedName>
</protein>
<dbReference type="Gene3D" id="3.40.1190.20">
    <property type="match status" value="1"/>
</dbReference>
<name>A0A2U1B4M0_9BACT</name>
<evidence type="ECO:0000313" key="7">
    <source>
        <dbReference type="Proteomes" id="UP000245959"/>
    </source>
</evidence>
<evidence type="ECO:0000256" key="1">
    <source>
        <dbReference type="ARBA" id="ARBA00010688"/>
    </source>
</evidence>
<dbReference type="AlphaFoldDB" id="A0A2U1B4M0"/>
<evidence type="ECO:0000313" key="5">
    <source>
        <dbReference type="EMBL" id="NMD85059.1"/>
    </source>
</evidence>
<reference evidence="5 8" key="2">
    <citation type="submission" date="2020-04" db="EMBL/GenBank/DDBJ databases">
        <authorList>
            <person name="Hitch T.C.A."/>
            <person name="Wylensek D."/>
            <person name="Clavel T."/>
        </authorList>
    </citation>
    <scope>NUCLEOTIDE SEQUENCE [LARGE SCALE GENOMIC DNA]</scope>
    <source>
        <strain evidence="5 8">COR2-253-APC-1A</strain>
    </source>
</reference>
<dbReference type="OrthoDB" id="9813569at2"/>
<organism evidence="6 7">
    <name type="scientific">Victivallis vadensis</name>
    <dbReference type="NCBI Taxonomy" id="172901"/>
    <lineage>
        <taxon>Bacteria</taxon>
        <taxon>Pseudomonadati</taxon>
        <taxon>Lentisphaerota</taxon>
        <taxon>Lentisphaeria</taxon>
        <taxon>Victivallales</taxon>
        <taxon>Victivallaceae</taxon>
        <taxon>Victivallis</taxon>
    </lineage>
</organism>
<dbReference type="PROSITE" id="PS00583">
    <property type="entry name" value="PFKB_KINASES_1"/>
    <property type="match status" value="1"/>
</dbReference>
<dbReference type="Proteomes" id="UP000245959">
    <property type="component" value="Unassembled WGS sequence"/>
</dbReference>
<dbReference type="EMBL" id="QEKH01000008">
    <property type="protein sequence ID" value="PVY43552.1"/>
    <property type="molecule type" value="Genomic_DNA"/>
</dbReference>
<comment type="caution">
    <text evidence="6">The sequence shown here is derived from an EMBL/GenBank/DDBJ whole genome shotgun (WGS) entry which is preliminary data.</text>
</comment>
<evidence type="ECO:0000313" key="8">
    <source>
        <dbReference type="Proteomes" id="UP000576225"/>
    </source>
</evidence>
<dbReference type="InterPro" id="IPR011611">
    <property type="entry name" value="PfkB_dom"/>
</dbReference>
<proteinExistence type="inferred from homology"/>
<keyword evidence="3 6" id="KW-0418">Kinase</keyword>
<evidence type="ECO:0000313" key="6">
    <source>
        <dbReference type="EMBL" id="PVY43552.1"/>
    </source>
</evidence>
<dbReference type="InterPro" id="IPR002173">
    <property type="entry name" value="Carboh/pur_kinase_PfkB_CS"/>
</dbReference>
<feature type="domain" description="Carbohydrate kinase PfkB" evidence="4">
    <location>
        <begin position="20"/>
        <end position="280"/>
    </location>
</feature>
<dbReference type="InterPro" id="IPR029056">
    <property type="entry name" value="Ribokinase-like"/>
</dbReference>
<dbReference type="EMBL" id="JABAEW010000001">
    <property type="protein sequence ID" value="NMD85059.1"/>
    <property type="molecule type" value="Genomic_DNA"/>
</dbReference>
<gene>
    <name evidence="6" type="ORF">C8D82_10879</name>
    <name evidence="5" type="ORF">HF882_00525</name>
</gene>
<evidence type="ECO:0000256" key="3">
    <source>
        <dbReference type="ARBA" id="ARBA00022777"/>
    </source>
</evidence>
<dbReference type="RefSeq" id="WP_116883454.1">
    <property type="nucleotide sequence ID" value="NZ_CABMMC010000138.1"/>
</dbReference>
<evidence type="ECO:0000259" key="4">
    <source>
        <dbReference type="Pfam" id="PF00294"/>
    </source>
</evidence>
<dbReference type="GO" id="GO:0016301">
    <property type="term" value="F:kinase activity"/>
    <property type="evidence" value="ECO:0007669"/>
    <property type="project" value="UniProtKB-KW"/>
</dbReference>
<dbReference type="Pfam" id="PF00294">
    <property type="entry name" value="PfkB"/>
    <property type="match status" value="1"/>
</dbReference>
<evidence type="ECO:0000256" key="2">
    <source>
        <dbReference type="ARBA" id="ARBA00022679"/>
    </source>
</evidence>
<dbReference type="InterPro" id="IPR050306">
    <property type="entry name" value="PfkB_Carbo_kinase"/>
</dbReference>
<dbReference type="PANTHER" id="PTHR43085">
    <property type="entry name" value="HEXOKINASE FAMILY MEMBER"/>
    <property type="match status" value="1"/>
</dbReference>